<evidence type="ECO:0000313" key="3">
    <source>
        <dbReference type="Proteomes" id="UP000464751"/>
    </source>
</evidence>
<gene>
    <name evidence="2" type="ORF">G3A50_13935</name>
</gene>
<dbReference type="InterPro" id="IPR003779">
    <property type="entry name" value="CMD-like"/>
</dbReference>
<dbReference type="KEGG" id="apra:G3A50_13935"/>
<organism evidence="2 3">
    <name type="scientific">Ancylobacter pratisalsi</name>
    <dbReference type="NCBI Taxonomy" id="1745854"/>
    <lineage>
        <taxon>Bacteria</taxon>
        <taxon>Pseudomonadati</taxon>
        <taxon>Pseudomonadota</taxon>
        <taxon>Alphaproteobacteria</taxon>
        <taxon>Hyphomicrobiales</taxon>
        <taxon>Xanthobacteraceae</taxon>
        <taxon>Ancylobacter</taxon>
    </lineage>
</organism>
<feature type="domain" description="Carboxymuconolactone decarboxylase-like" evidence="1">
    <location>
        <begin position="45"/>
        <end position="112"/>
    </location>
</feature>
<reference evidence="2 3" key="1">
    <citation type="submission" date="2020-02" db="EMBL/GenBank/DDBJ databases">
        <authorList>
            <person name="Li G."/>
        </authorList>
    </citation>
    <scope>NUCLEOTIDE SEQUENCE [LARGE SCALE GENOMIC DNA]</scope>
    <source>
        <strain evidence="2 3">DSM 102029</strain>
    </source>
</reference>
<sequence>MSELFLSLPDLSALTPEQQRVAEAVAAGPRGEVRGPVRLWLHSPELADRAQKLGEFFRLGTTLPQRLCELAILVTARHYGCDYIWFNHSRVALKQGIAPDIIEAIRTARTPSLDDAADQLVYDFVHSVLRGGKVTPPLRTAAIDMLGERGVVELGALVAHYFSGAIVLGLSGVPLPDGSRTCLD</sequence>
<dbReference type="PANTHER" id="PTHR34846:SF11">
    <property type="entry name" value="4-CARBOXYMUCONOLACTONE DECARBOXYLASE FAMILY PROTEIN (AFU_ORTHOLOGUE AFUA_6G11590)"/>
    <property type="match status" value="1"/>
</dbReference>
<dbReference type="PANTHER" id="PTHR34846">
    <property type="entry name" value="4-CARBOXYMUCONOLACTONE DECARBOXYLASE FAMILY PROTEIN (AFU_ORTHOLOGUE AFUA_6G11590)"/>
    <property type="match status" value="1"/>
</dbReference>
<proteinExistence type="predicted"/>
<accession>A0A6P1YPR3</accession>
<dbReference type="SUPFAM" id="SSF69118">
    <property type="entry name" value="AhpD-like"/>
    <property type="match status" value="1"/>
</dbReference>
<dbReference type="EMBL" id="CP048630">
    <property type="protein sequence ID" value="QIB34686.1"/>
    <property type="molecule type" value="Genomic_DNA"/>
</dbReference>
<dbReference type="Proteomes" id="UP000464751">
    <property type="component" value="Chromosome"/>
</dbReference>
<dbReference type="Pfam" id="PF02627">
    <property type="entry name" value="CMD"/>
    <property type="match status" value="1"/>
</dbReference>
<dbReference type="GO" id="GO:0051920">
    <property type="term" value="F:peroxiredoxin activity"/>
    <property type="evidence" value="ECO:0007669"/>
    <property type="project" value="InterPro"/>
</dbReference>
<dbReference type="InterPro" id="IPR029032">
    <property type="entry name" value="AhpD-like"/>
</dbReference>
<dbReference type="RefSeq" id="WP_163075829.1">
    <property type="nucleotide sequence ID" value="NZ_CP048630.1"/>
</dbReference>
<evidence type="ECO:0000313" key="2">
    <source>
        <dbReference type="EMBL" id="QIB34686.1"/>
    </source>
</evidence>
<dbReference type="AlphaFoldDB" id="A0A6P1YPR3"/>
<dbReference type="Gene3D" id="1.20.1290.10">
    <property type="entry name" value="AhpD-like"/>
    <property type="match status" value="1"/>
</dbReference>
<name>A0A6P1YPR3_9HYPH</name>
<protein>
    <submittedName>
        <fullName evidence="2">Carboxymuconolactone decarboxylase family protein</fullName>
    </submittedName>
</protein>
<keyword evidence="3" id="KW-1185">Reference proteome</keyword>
<evidence type="ECO:0000259" key="1">
    <source>
        <dbReference type="Pfam" id="PF02627"/>
    </source>
</evidence>